<protein>
    <recommendedName>
        <fullName evidence="3">Probable branched-chain-amino-acid aminotransferase</fullName>
    </recommendedName>
</protein>
<evidence type="ECO:0000256" key="5">
    <source>
        <dbReference type="RuleBase" id="RU004106"/>
    </source>
</evidence>
<dbReference type="EMBL" id="SAVA01000005">
    <property type="protein sequence ID" value="RWR52155.1"/>
    <property type="molecule type" value="Genomic_DNA"/>
</dbReference>
<evidence type="ECO:0000256" key="6">
    <source>
        <dbReference type="RuleBase" id="RU004516"/>
    </source>
</evidence>
<dbReference type="Pfam" id="PF01063">
    <property type="entry name" value="Aminotran_4"/>
    <property type="match status" value="1"/>
</dbReference>
<dbReference type="Proteomes" id="UP000288071">
    <property type="component" value="Unassembled WGS sequence"/>
</dbReference>
<keyword evidence="4 6" id="KW-0663">Pyridoxal phosphate</keyword>
<dbReference type="InterPro" id="IPR001544">
    <property type="entry name" value="Aminotrans_IV"/>
</dbReference>
<comment type="caution">
    <text evidence="7">The sequence shown here is derived from an EMBL/GenBank/DDBJ whole genome shotgun (WGS) entry which is preliminary data.</text>
</comment>
<evidence type="ECO:0000313" key="7">
    <source>
        <dbReference type="EMBL" id="RWR52155.1"/>
    </source>
</evidence>
<dbReference type="Gene3D" id="3.20.10.10">
    <property type="entry name" value="D-amino Acid Aminotransferase, subunit A, domain 2"/>
    <property type="match status" value="1"/>
</dbReference>
<evidence type="ECO:0000256" key="3">
    <source>
        <dbReference type="ARBA" id="ARBA00014472"/>
    </source>
</evidence>
<dbReference type="Gene3D" id="3.30.470.10">
    <property type="match status" value="1"/>
</dbReference>
<keyword evidence="8" id="KW-1185">Reference proteome</keyword>
<name>A0A3S3PEM2_9RHOB</name>
<keyword evidence="7" id="KW-0456">Lyase</keyword>
<dbReference type="SUPFAM" id="SSF56752">
    <property type="entry name" value="D-aminoacid aminotransferase-like PLP-dependent enzymes"/>
    <property type="match status" value="1"/>
</dbReference>
<evidence type="ECO:0000256" key="2">
    <source>
        <dbReference type="ARBA" id="ARBA00009320"/>
    </source>
</evidence>
<dbReference type="InterPro" id="IPR036038">
    <property type="entry name" value="Aminotransferase-like"/>
</dbReference>
<reference evidence="8" key="1">
    <citation type="submission" date="2019-01" db="EMBL/GenBank/DDBJ databases">
        <title>Sinorhodobacter populi sp. nov. isolated from the symptomatic bark tissue of Populus euramericana canker.</title>
        <authorList>
            <person name="Li Y."/>
        </authorList>
    </citation>
    <scope>NUCLEOTIDE SEQUENCE [LARGE SCALE GENOMIC DNA]</scope>
    <source>
        <strain evidence="8">CGMCC 1.12963</strain>
    </source>
</reference>
<dbReference type="PROSITE" id="PS00770">
    <property type="entry name" value="AA_TRANSFER_CLASS_4"/>
    <property type="match status" value="1"/>
</dbReference>
<dbReference type="InterPro" id="IPR043131">
    <property type="entry name" value="BCAT-like_N"/>
</dbReference>
<sequence length="215" mass="22514">MGGSAVQGGLRERAPAGLRLIETLRWEPATGAARRARHLARLDAGCAALGIARLPGEAEALLDAVTGPAALRLRLTVGLDGRAELTQAPLPPAKPLWRAAIAPARVDSASPWLRLKTTERALYDTARAALPEGVDELIFLNERGELAEGTITNLFVARGDGLLTPPLAAGCLPGVLRAELLAEGRAREATLHPEDLSEGLFLGNALRGLIPATLA</sequence>
<evidence type="ECO:0000256" key="1">
    <source>
        <dbReference type="ARBA" id="ARBA00001933"/>
    </source>
</evidence>
<accession>A0A3S3PEM2</accession>
<gene>
    <name evidence="7" type="ORF">EOW66_10335</name>
</gene>
<comment type="cofactor">
    <cofactor evidence="1 6">
        <name>pyridoxal 5'-phosphate</name>
        <dbReference type="ChEBI" id="CHEBI:597326"/>
    </cofactor>
</comment>
<dbReference type="AlphaFoldDB" id="A0A3S3PEM2"/>
<organism evidence="7 8">
    <name type="scientific">Paenirhodobacter huangdaonensis</name>
    <dbReference type="NCBI Taxonomy" id="2501515"/>
    <lineage>
        <taxon>Bacteria</taxon>
        <taxon>Pseudomonadati</taxon>
        <taxon>Pseudomonadota</taxon>
        <taxon>Alphaproteobacteria</taxon>
        <taxon>Rhodobacterales</taxon>
        <taxon>Rhodobacter group</taxon>
        <taxon>Paenirhodobacter</taxon>
    </lineage>
</organism>
<evidence type="ECO:0000313" key="8">
    <source>
        <dbReference type="Proteomes" id="UP000288071"/>
    </source>
</evidence>
<dbReference type="NCBIfam" id="NF005731">
    <property type="entry name" value="PRK07546.1-5"/>
    <property type="match status" value="1"/>
</dbReference>
<evidence type="ECO:0000256" key="4">
    <source>
        <dbReference type="ARBA" id="ARBA00022898"/>
    </source>
</evidence>
<dbReference type="InterPro" id="IPR018300">
    <property type="entry name" value="Aminotrans_IV_CS"/>
</dbReference>
<comment type="similarity">
    <text evidence="2 5">Belongs to the class-IV pyridoxal-phosphate-dependent aminotransferase family.</text>
</comment>
<dbReference type="InterPro" id="IPR043132">
    <property type="entry name" value="BCAT-like_C"/>
</dbReference>
<dbReference type="NCBIfam" id="NF005729">
    <property type="entry name" value="PRK07546.1-3"/>
    <property type="match status" value="1"/>
</dbReference>
<reference evidence="7 8" key="2">
    <citation type="submission" date="2019-01" db="EMBL/GenBank/DDBJ databases">
        <title>Sinorhodobacter populi sp. nov. isolated from the symptomatic bark tissue of Populus euramericana canker.</title>
        <authorList>
            <person name="Xu G."/>
        </authorList>
    </citation>
    <scope>NUCLEOTIDE SEQUENCE [LARGE SCALE GENOMIC DNA]</scope>
    <source>
        <strain evidence="7 8">CGMCC 1.12963</strain>
    </source>
</reference>
<proteinExistence type="inferred from homology"/>
<dbReference type="GO" id="GO:0016829">
    <property type="term" value="F:lyase activity"/>
    <property type="evidence" value="ECO:0007669"/>
    <property type="project" value="UniProtKB-KW"/>
</dbReference>